<keyword evidence="2" id="KW-0560">Oxidoreductase</keyword>
<dbReference type="AlphaFoldDB" id="A0A7C5VF05"/>
<proteinExistence type="inferred from homology"/>
<dbReference type="Pfam" id="PF02615">
    <property type="entry name" value="Ldh_2"/>
    <property type="match status" value="1"/>
</dbReference>
<dbReference type="PANTHER" id="PTHR11091">
    <property type="entry name" value="OXIDOREDUCTASE-RELATED"/>
    <property type="match status" value="1"/>
</dbReference>
<sequence length="318" mass="33808">MRVQPEELYQALLDHFLRLGLPEEGARAFADILLEAELEGLRSHGLARLPIYTAQLERGGLNPRPQMRLSRVRPSLLLLEADGAPGPWAGLRAVEALVPVVQDQGIAAIAVRDAGHVGPLGPYVRRLAQAGLIGMAFANTPPALAPGPVLGTNPIAFSTPMQPEPIVVDLALSVVSRGKILEHLDRGESIPEGWALDRQGRPTTDPKAALEGVLVPIGGTKGFALAVMVEVLAGILAGDVLGLDLELPWVRPEMRLGPGFLLMALDGGALSSRYQELLQRLAAALEEAGSRLPGKRRREARTMATTSGIEVPEGVLGR</sequence>
<comment type="similarity">
    <text evidence="1">Belongs to the LDH2/MDH2 oxidoreductase family.</text>
</comment>
<dbReference type="SUPFAM" id="SSF89733">
    <property type="entry name" value="L-sulfolactate dehydrogenase-like"/>
    <property type="match status" value="1"/>
</dbReference>
<dbReference type="Gene3D" id="1.10.1530.10">
    <property type="match status" value="1"/>
</dbReference>
<dbReference type="InterPro" id="IPR003767">
    <property type="entry name" value="Malate/L-lactate_DH-like"/>
</dbReference>
<reference evidence="3" key="1">
    <citation type="journal article" date="2020" name="mSystems">
        <title>Genome- and Community-Level Interaction Insights into Carbon Utilization and Element Cycling Functions of Hydrothermarchaeota in Hydrothermal Sediment.</title>
        <authorList>
            <person name="Zhou Z."/>
            <person name="Liu Y."/>
            <person name="Xu W."/>
            <person name="Pan J."/>
            <person name="Luo Z.H."/>
            <person name="Li M."/>
        </authorList>
    </citation>
    <scope>NUCLEOTIDE SEQUENCE [LARGE SCALE GENOMIC DNA]</scope>
    <source>
        <strain evidence="3">SpSt-1071</strain>
    </source>
</reference>
<dbReference type="GO" id="GO:0016491">
    <property type="term" value="F:oxidoreductase activity"/>
    <property type="evidence" value="ECO:0007669"/>
    <property type="project" value="UniProtKB-KW"/>
</dbReference>
<dbReference type="InterPro" id="IPR043144">
    <property type="entry name" value="Mal/L-sulf/L-lact_DH-like_ah"/>
</dbReference>
<evidence type="ECO:0000256" key="2">
    <source>
        <dbReference type="ARBA" id="ARBA00023002"/>
    </source>
</evidence>
<name>A0A7C5VF05_9DEIN</name>
<comment type="caution">
    <text evidence="3">The sequence shown here is derived from an EMBL/GenBank/DDBJ whole genome shotgun (WGS) entry which is preliminary data.</text>
</comment>
<dbReference type="InterPro" id="IPR036111">
    <property type="entry name" value="Mal/L-sulfo/L-lacto_DH-like_sf"/>
</dbReference>
<accession>A0A7C5VF05</accession>
<protein>
    <submittedName>
        <fullName evidence="3">Ldh family oxidoreductase</fullName>
    </submittedName>
</protein>
<gene>
    <name evidence="3" type="ORF">ENM28_01975</name>
</gene>
<dbReference type="PANTHER" id="PTHR11091:SF0">
    <property type="entry name" value="MALATE DEHYDROGENASE"/>
    <property type="match status" value="1"/>
</dbReference>
<evidence type="ECO:0000313" key="3">
    <source>
        <dbReference type="EMBL" id="HHM67488.1"/>
    </source>
</evidence>
<dbReference type="InterPro" id="IPR043143">
    <property type="entry name" value="Mal/L-sulf/L-lact_DH-like_NADP"/>
</dbReference>
<dbReference type="EMBL" id="DRXE01000074">
    <property type="protein sequence ID" value="HHM67488.1"/>
    <property type="molecule type" value="Genomic_DNA"/>
</dbReference>
<dbReference type="Gene3D" id="3.30.1370.60">
    <property type="entry name" value="Hypothetical oxidoreductase yiak, domain 2"/>
    <property type="match status" value="1"/>
</dbReference>
<organism evidence="3">
    <name type="scientific">Thermus caliditerrae</name>
    <dbReference type="NCBI Taxonomy" id="1330700"/>
    <lineage>
        <taxon>Bacteria</taxon>
        <taxon>Thermotogati</taxon>
        <taxon>Deinococcota</taxon>
        <taxon>Deinococci</taxon>
        <taxon>Thermales</taxon>
        <taxon>Thermaceae</taxon>
        <taxon>Thermus</taxon>
    </lineage>
</organism>
<evidence type="ECO:0000256" key="1">
    <source>
        <dbReference type="ARBA" id="ARBA00006056"/>
    </source>
</evidence>